<feature type="compositionally biased region" description="Polar residues" evidence="1">
    <location>
        <begin position="141"/>
        <end position="151"/>
    </location>
</feature>
<protein>
    <recommendedName>
        <fullName evidence="5">DUF2871 domain-containing protein</fullName>
    </recommendedName>
</protein>
<keyword evidence="4" id="KW-1185">Reference proteome</keyword>
<dbReference type="Gene3D" id="1.20.210.10">
    <property type="entry name" value="Cytochrome c oxidase-like, subunit I domain"/>
    <property type="match status" value="1"/>
</dbReference>
<feature type="transmembrane region" description="Helical" evidence="2">
    <location>
        <begin position="39"/>
        <end position="58"/>
    </location>
</feature>
<evidence type="ECO:0000313" key="3">
    <source>
        <dbReference type="EMBL" id="SCG69499.1"/>
    </source>
</evidence>
<proteinExistence type="predicted"/>
<dbReference type="OrthoDB" id="1644899at2"/>
<feature type="transmembrane region" description="Helical" evidence="2">
    <location>
        <begin position="70"/>
        <end position="93"/>
    </location>
</feature>
<dbReference type="InterPro" id="IPR036927">
    <property type="entry name" value="Cyt_c_oxase-like_su1_sf"/>
</dbReference>
<feature type="region of interest" description="Disordered" evidence="1">
    <location>
        <begin position="139"/>
        <end position="169"/>
    </location>
</feature>
<dbReference type="AlphaFoldDB" id="A0A1C5JGZ5"/>
<evidence type="ECO:0000313" key="4">
    <source>
        <dbReference type="Proteomes" id="UP000198221"/>
    </source>
</evidence>
<evidence type="ECO:0008006" key="5">
    <source>
        <dbReference type="Google" id="ProtNLM"/>
    </source>
</evidence>
<evidence type="ECO:0000256" key="2">
    <source>
        <dbReference type="SAM" id="Phobius"/>
    </source>
</evidence>
<keyword evidence="2" id="KW-0812">Transmembrane</keyword>
<keyword evidence="2" id="KW-1133">Transmembrane helix</keyword>
<gene>
    <name evidence="3" type="ORF">GA0070613_4618</name>
</gene>
<dbReference type="Pfam" id="PF11070">
    <property type="entry name" value="DUF2871"/>
    <property type="match status" value="1"/>
</dbReference>
<dbReference type="Proteomes" id="UP000198221">
    <property type="component" value="Chromosome I"/>
</dbReference>
<name>A0A1C5JGZ5_9ACTN</name>
<dbReference type="InterPro" id="IPR021299">
    <property type="entry name" value="DUF2871"/>
</dbReference>
<dbReference type="EMBL" id="LT607754">
    <property type="protein sequence ID" value="SCG69499.1"/>
    <property type="molecule type" value="Genomic_DNA"/>
</dbReference>
<sequence length="169" mass="18045">MRKLYVAAHVYMILGLVSGLAYREITKIEHYSGDTQLALVHTHLLALGMLFFLIVLALEKLFTLTANRRLFAGFFWVYNAGLAVTITAMIVHGALTVYGRDSGDAIAGLAGLGHIALTVGLILLFVNLGKRVPRSADLSAVSPNEQKSANAVGQGGIRPTAPAEDSRVA</sequence>
<evidence type="ECO:0000256" key="1">
    <source>
        <dbReference type="SAM" id="MobiDB-lite"/>
    </source>
</evidence>
<organism evidence="3 4">
    <name type="scientific">Micromonospora inositola</name>
    <dbReference type="NCBI Taxonomy" id="47865"/>
    <lineage>
        <taxon>Bacteria</taxon>
        <taxon>Bacillati</taxon>
        <taxon>Actinomycetota</taxon>
        <taxon>Actinomycetes</taxon>
        <taxon>Micromonosporales</taxon>
        <taxon>Micromonosporaceae</taxon>
        <taxon>Micromonospora</taxon>
    </lineage>
</organism>
<feature type="transmembrane region" description="Helical" evidence="2">
    <location>
        <begin position="105"/>
        <end position="126"/>
    </location>
</feature>
<dbReference type="SUPFAM" id="SSF81442">
    <property type="entry name" value="Cytochrome c oxidase subunit I-like"/>
    <property type="match status" value="1"/>
</dbReference>
<keyword evidence="2" id="KW-0472">Membrane</keyword>
<accession>A0A1C5JGZ5</accession>
<reference evidence="4" key="1">
    <citation type="submission" date="2016-06" db="EMBL/GenBank/DDBJ databases">
        <authorList>
            <person name="Varghese N."/>
            <person name="Submissions Spin"/>
        </authorList>
    </citation>
    <scope>NUCLEOTIDE SEQUENCE [LARGE SCALE GENOMIC DNA]</scope>
    <source>
        <strain evidence="4">DSM 43819</strain>
    </source>
</reference>